<sequence length="76" mass="8936">IALGKLAWAEQCLDQGWTLCRPYEDPWSKAALQQAFGALYIQKAQWKIAEQYFYRAFNGFKPSIERSESHLIFYPF</sequence>
<protein>
    <submittedName>
        <fullName evidence="1">Uncharacterized protein</fullName>
    </submittedName>
</protein>
<feature type="non-terminal residue" evidence="1">
    <location>
        <position position="1"/>
    </location>
</feature>
<reference evidence="1" key="1">
    <citation type="journal article" date="2014" name="Front. Microbiol.">
        <title>High frequency of phylogenetically diverse reductive dehalogenase-homologous genes in deep subseafloor sedimentary metagenomes.</title>
        <authorList>
            <person name="Kawai M."/>
            <person name="Futagami T."/>
            <person name="Toyoda A."/>
            <person name="Takaki Y."/>
            <person name="Nishi S."/>
            <person name="Hori S."/>
            <person name="Arai W."/>
            <person name="Tsubouchi T."/>
            <person name="Morono Y."/>
            <person name="Uchiyama I."/>
            <person name="Ito T."/>
            <person name="Fujiyama A."/>
            <person name="Inagaki F."/>
            <person name="Takami H."/>
        </authorList>
    </citation>
    <scope>NUCLEOTIDE SEQUENCE</scope>
    <source>
        <strain evidence="1">Expedition CK06-06</strain>
    </source>
</reference>
<dbReference type="EMBL" id="BART01015899">
    <property type="protein sequence ID" value="GAG75681.1"/>
    <property type="molecule type" value="Genomic_DNA"/>
</dbReference>
<comment type="caution">
    <text evidence="1">The sequence shown here is derived from an EMBL/GenBank/DDBJ whole genome shotgun (WGS) entry which is preliminary data.</text>
</comment>
<dbReference type="AlphaFoldDB" id="X1BU61"/>
<gene>
    <name evidence="1" type="ORF">S01H4_30748</name>
</gene>
<proteinExistence type="predicted"/>
<name>X1BU61_9ZZZZ</name>
<organism evidence="1">
    <name type="scientific">marine sediment metagenome</name>
    <dbReference type="NCBI Taxonomy" id="412755"/>
    <lineage>
        <taxon>unclassified sequences</taxon>
        <taxon>metagenomes</taxon>
        <taxon>ecological metagenomes</taxon>
    </lineage>
</organism>
<accession>X1BU61</accession>
<evidence type="ECO:0000313" key="1">
    <source>
        <dbReference type="EMBL" id="GAG75681.1"/>
    </source>
</evidence>